<dbReference type="GO" id="GO:0051539">
    <property type="term" value="F:4 iron, 4 sulfur cluster binding"/>
    <property type="evidence" value="ECO:0007669"/>
    <property type="project" value="UniProtKB-KW"/>
</dbReference>
<dbReference type="EMBL" id="MTKR01000165">
    <property type="protein sequence ID" value="RWX50016.1"/>
    <property type="molecule type" value="Genomic_DNA"/>
</dbReference>
<feature type="non-terminal residue" evidence="6">
    <location>
        <position position="106"/>
    </location>
</feature>
<sequence>MKENFSHLKDKVIEQGLCTRCGICVGICPVRVLALDSNRYPTLSDKCISCGLCNACCPGADVDFPALAKEAGGTDYDYDDVQGSIEHNYVSHPASTEVRHSGASGG</sequence>
<accession>A0A3S4TGJ6</accession>
<dbReference type="InterPro" id="IPR017900">
    <property type="entry name" value="4Fe4S_Fe_S_CS"/>
</dbReference>
<reference evidence="6 7" key="1">
    <citation type="submission" date="2017-01" db="EMBL/GenBank/DDBJ databases">
        <title>The cable genome- insights into the physiology and evolution of filamentous bacteria capable of sulfide oxidation via long distance electron transfer.</title>
        <authorList>
            <person name="Schreiber L."/>
            <person name="Bjerg J.T."/>
            <person name="Boggild A."/>
            <person name="Van De Vossenberg J."/>
            <person name="Meysman F."/>
            <person name="Nielsen L.P."/>
            <person name="Schramm A."/>
            <person name="Kjeldsen K.U."/>
        </authorList>
    </citation>
    <scope>NUCLEOTIDE SEQUENCE [LARGE SCALE GENOMIC DNA]</scope>
    <source>
        <strain evidence="6">A3</strain>
    </source>
</reference>
<dbReference type="Proteomes" id="UP000287615">
    <property type="component" value="Unassembled WGS sequence"/>
</dbReference>
<evidence type="ECO:0000256" key="3">
    <source>
        <dbReference type="ARBA" id="ARBA00023004"/>
    </source>
</evidence>
<dbReference type="InterPro" id="IPR017896">
    <property type="entry name" value="4Fe4S_Fe-S-bd"/>
</dbReference>
<gene>
    <name evidence="6" type="ORF">VU00_11652</name>
</gene>
<keyword evidence="1" id="KW-0004">4Fe-4S</keyword>
<dbReference type="GO" id="GO:0046872">
    <property type="term" value="F:metal ion binding"/>
    <property type="evidence" value="ECO:0007669"/>
    <property type="project" value="UniProtKB-KW"/>
</dbReference>
<evidence type="ECO:0000256" key="2">
    <source>
        <dbReference type="ARBA" id="ARBA00022723"/>
    </source>
</evidence>
<dbReference type="Gene3D" id="3.30.70.20">
    <property type="match status" value="1"/>
</dbReference>
<feature type="domain" description="4Fe-4S ferredoxin-type" evidence="5">
    <location>
        <begin position="9"/>
        <end position="38"/>
    </location>
</feature>
<organism evidence="6 7">
    <name type="scientific">Candidatus Electrothrix marina</name>
    <dbReference type="NCBI Taxonomy" id="1859130"/>
    <lineage>
        <taxon>Bacteria</taxon>
        <taxon>Pseudomonadati</taxon>
        <taxon>Thermodesulfobacteriota</taxon>
        <taxon>Desulfobulbia</taxon>
        <taxon>Desulfobulbales</taxon>
        <taxon>Desulfobulbaceae</taxon>
        <taxon>Candidatus Electrothrix</taxon>
    </lineage>
</organism>
<dbReference type="SUPFAM" id="SSF54862">
    <property type="entry name" value="4Fe-4S ferredoxins"/>
    <property type="match status" value="1"/>
</dbReference>
<keyword evidence="2" id="KW-0479">Metal-binding</keyword>
<name>A0A3S4TGJ6_9BACT</name>
<evidence type="ECO:0000256" key="4">
    <source>
        <dbReference type="ARBA" id="ARBA00023014"/>
    </source>
</evidence>
<dbReference type="PROSITE" id="PS51379">
    <property type="entry name" value="4FE4S_FER_2"/>
    <property type="match status" value="2"/>
</dbReference>
<evidence type="ECO:0000313" key="6">
    <source>
        <dbReference type="EMBL" id="RWX50016.1"/>
    </source>
</evidence>
<evidence type="ECO:0000259" key="5">
    <source>
        <dbReference type="PROSITE" id="PS51379"/>
    </source>
</evidence>
<dbReference type="Pfam" id="PF13187">
    <property type="entry name" value="Fer4_9"/>
    <property type="match status" value="1"/>
</dbReference>
<feature type="domain" description="4Fe-4S ferredoxin-type" evidence="5">
    <location>
        <begin position="39"/>
        <end position="67"/>
    </location>
</feature>
<evidence type="ECO:0000256" key="1">
    <source>
        <dbReference type="ARBA" id="ARBA00022485"/>
    </source>
</evidence>
<dbReference type="AlphaFoldDB" id="A0A3S4TGJ6"/>
<dbReference type="PANTHER" id="PTHR43687:SF1">
    <property type="entry name" value="FERREDOXIN III"/>
    <property type="match status" value="1"/>
</dbReference>
<evidence type="ECO:0000313" key="7">
    <source>
        <dbReference type="Proteomes" id="UP000287615"/>
    </source>
</evidence>
<keyword evidence="4" id="KW-0411">Iron-sulfur</keyword>
<protein>
    <submittedName>
        <fullName evidence="6">4Fe-4S dicluster domain-containing protein</fullName>
    </submittedName>
</protein>
<proteinExistence type="predicted"/>
<dbReference type="PANTHER" id="PTHR43687">
    <property type="entry name" value="ADENYLYLSULFATE REDUCTASE, BETA SUBUNIT"/>
    <property type="match status" value="1"/>
</dbReference>
<comment type="caution">
    <text evidence="6">The sequence shown here is derived from an EMBL/GenBank/DDBJ whole genome shotgun (WGS) entry which is preliminary data.</text>
</comment>
<keyword evidence="3" id="KW-0408">Iron</keyword>
<dbReference type="PROSITE" id="PS00198">
    <property type="entry name" value="4FE4S_FER_1"/>
    <property type="match status" value="1"/>
</dbReference>
<dbReference type="InterPro" id="IPR050572">
    <property type="entry name" value="Fe-S_Ferredoxin"/>
</dbReference>